<evidence type="ECO:0000256" key="1">
    <source>
        <dbReference type="SAM" id="MobiDB-lite"/>
    </source>
</evidence>
<keyword evidence="3" id="KW-1185">Reference proteome</keyword>
<name>A0A9W6L5B6_9PSEU</name>
<evidence type="ECO:0008006" key="4">
    <source>
        <dbReference type="Google" id="ProtNLM"/>
    </source>
</evidence>
<protein>
    <recommendedName>
        <fullName evidence="4">DUF1015 domain-containing protein</fullName>
    </recommendedName>
</protein>
<feature type="compositionally biased region" description="Basic and acidic residues" evidence="1">
    <location>
        <begin position="153"/>
        <end position="165"/>
    </location>
</feature>
<dbReference type="EMBL" id="BSFQ01000013">
    <property type="protein sequence ID" value="GLL12380.1"/>
    <property type="molecule type" value="Genomic_DNA"/>
</dbReference>
<dbReference type="RefSeq" id="WP_037045668.1">
    <property type="nucleotide sequence ID" value="NZ_BAAAUZ010000077.1"/>
</dbReference>
<proteinExistence type="predicted"/>
<dbReference type="PANTHER" id="PTHR36454">
    <property type="entry name" value="LMO2823 PROTEIN"/>
    <property type="match status" value="1"/>
</dbReference>
<sequence length="375" mass="39879">MTRGYAPEATADTPAASAGGATTCGAQAVRTFAGWLVRAEAAAEEVGPMVEIAIASRFAPRAVRPHSYEPMPPALYIYRQSTPHGQHTGIVCDIMPEAFLDGRVLGHESVQPQRVDGLTRYLATTPQRVELVSTLHRAGPVVQATLALAPELPPDRDVAGPDGSRHTVWRIPQGPQTEELCRELGAATHYIADGHHRVAASLNVQDHSGRGSRRGVLCVAYPLDGLRLASFDRRVAGPVDSALVRDLLEASFHVRPVADPQEAMAAGIAVNLDRRWYVARYSGERPPGSPGLDVSLLHDRVLNGLPPGTKIEQTRAPIEDLLTACEADGGVLFALPAPQLETLTAIADAGQVVPAKSSFFSPKPGSGIFLRAPAP</sequence>
<dbReference type="AlphaFoldDB" id="A0A9W6L5B6"/>
<dbReference type="Proteomes" id="UP001143463">
    <property type="component" value="Unassembled WGS sequence"/>
</dbReference>
<feature type="region of interest" description="Disordered" evidence="1">
    <location>
        <begin position="152"/>
        <end position="172"/>
    </location>
</feature>
<organism evidence="2 3">
    <name type="scientific">Pseudonocardia halophobica</name>
    <dbReference type="NCBI Taxonomy" id="29401"/>
    <lineage>
        <taxon>Bacteria</taxon>
        <taxon>Bacillati</taxon>
        <taxon>Actinomycetota</taxon>
        <taxon>Actinomycetes</taxon>
        <taxon>Pseudonocardiales</taxon>
        <taxon>Pseudonocardiaceae</taxon>
        <taxon>Pseudonocardia</taxon>
    </lineage>
</organism>
<feature type="region of interest" description="Disordered" evidence="1">
    <location>
        <begin position="1"/>
        <end position="20"/>
    </location>
</feature>
<reference evidence="2" key="1">
    <citation type="journal article" date="2014" name="Int. J. Syst. Evol. Microbiol.">
        <title>Complete genome sequence of Corynebacterium casei LMG S-19264T (=DSM 44701T), isolated from a smear-ripened cheese.</title>
        <authorList>
            <consortium name="US DOE Joint Genome Institute (JGI-PGF)"/>
            <person name="Walter F."/>
            <person name="Albersmeier A."/>
            <person name="Kalinowski J."/>
            <person name="Ruckert C."/>
        </authorList>
    </citation>
    <scope>NUCLEOTIDE SEQUENCE</scope>
    <source>
        <strain evidence="2">VKM Ac-1069</strain>
    </source>
</reference>
<reference evidence="2" key="2">
    <citation type="submission" date="2023-01" db="EMBL/GenBank/DDBJ databases">
        <authorList>
            <person name="Sun Q."/>
            <person name="Evtushenko L."/>
        </authorList>
    </citation>
    <scope>NUCLEOTIDE SEQUENCE</scope>
    <source>
        <strain evidence="2">VKM Ac-1069</strain>
    </source>
</reference>
<evidence type="ECO:0000313" key="2">
    <source>
        <dbReference type="EMBL" id="GLL12380.1"/>
    </source>
</evidence>
<comment type="caution">
    <text evidence="2">The sequence shown here is derived from an EMBL/GenBank/DDBJ whole genome shotgun (WGS) entry which is preliminary data.</text>
</comment>
<dbReference type="InterPro" id="IPR008323">
    <property type="entry name" value="UCP033563"/>
</dbReference>
<accession>A0A9W6L5B6</accession>
<dbReference type="Pfam" id="PF06245">
    <property type="entry name" value="DUF1015"/>
    <property type="match status" value="1"/>
</dbReference>
<evidence type="ECO:0000313" key="3">
    <source>
        <dbReference type="Proteomes" id="UP001143463"/>
    </source>
</evidence>
<dbReference type="PANTHER" id="PTHR36454:SF1">
    <property type="entry name" value="DUF1015 DOMAIN-CONTAINING PROTEIN"/>
    <property type="match status" value="1"/>
</dbReference>
<gene>
    <name evidence="2" type="ORF">GCM10017577_35210</name>
</gene>